<protein>
    <submittedName>
        <fullName evidence="10">Ig-like domain-containing protein</fullName>
    </submittedName>
</protein>
<dbReference type="EMBL" id="UYRT01118454">
    <property type="protein sequence ID" value="VDN49924.1"/>
    <property type="molecule type" value="Genomic_DNA"/>
</dbReference>
<organism evidence="10">
    <name type="scientific">Gongylonema pulchrum</name>
    <dbReference type="NCBI Taxonomy" id="637853"/>
    <lineage>
        <taxon>Eukaryota</taxon>
        <taxon>Metazoa</taxon>
        <taxon>Ecdysozoa</taxon>
        <taxon>Nematoda</taxon>
        <taxon>Chromadorea</taxon>
        <taxon>Rhabditida</taxon>
        <taxon>Spirurina</taxon>
        <taxon>Spiruromorpha</taxon>
        <taxon>Spiruroidea</taxon>
        <taxon>Gongylonematidae</taxon>
        <taxon>Gongylonema</taxon>
    </lineage>
</organism>
<reference evidence="8 9" key="2">
    <citation type="submission" date="2018-11" db="EMBL/GenBank/DDBJ databases">
        <authorList>
            <consortium name="Pathogen Informatics"/>
        </authorList>
    </citation>
    <scope>NUCLEOTIDE SEQUENCE [LARGE SCALE GENOMIC DNA]</scope>
</reference>
<evidence type="ECO:0000313" key="8">
    <source>
        <dbReference type="EMBL" id="VDN49924.1"/>
    </source>
</evidence>
<dbReference type="Gene3D" id="2.60.40.10">
    <property type="entry name" value="Immunoglobulins"/>
    <property type="match status" value="1"/>
</dbReference>
<evidence type="ECO:0000313" key="9">
    <source>
        <dbReference type="Proteomes" id="UP000271098"/>
    </source>
</evidence>
<keyword evidence="6" id="KW-0393">Immunoglobulin domain</keyword>
<dbReference type="AlphaFoldDB" id="A0A183F1I9"/>
<evidence type="ECO:0000256" key="5">
    <source>
        <dbReference type="ARBA" id="ARBA00023157"/>
    </source>
</evidence>
<comment type="subcellular location">
    <subcellularLocation>
        <location evidence="1">Cytoplasm</location>
        <location evidence="1">Myofibril</location>
        <location evidence="1">Sarcomere</location>
    </subcellularLocation>
</comment>
<dbReference type="PROSITE" id="PS50835">
    <property type="entry name" value="IG_LIKE"/>
    <property type="match status" value="1"/>
</dbReference>
<dbReference type="SUPFAM" id="SSF48726">
    <property type="entry name" value="Immunoglobulin"/>
    <property type="match status" value="1"/>
</dbReference>
<evidence type="ECO:0000313" key="10">
    <source>
        <dbReference type="WBParaSite" id="GPUH_0002711001-mRNA-1"/>
    </source>
</evidence>
<keyword evidence="5" id="KW-1015">Disulfide bond</keyword>
<sequence>MGRAEKPPQFVGIPSSTTVKAGESVTFLAKAVGQPAPHFRWCRSDGSPLASGGNYQVEVLPDGTTKLTINKCTTNDSDTYLCVAENEGGAVQTRCSLNVLGLSLFS</sequence>
<dbReference type="PANTHER" id="PTHR13817">
    <property type="entry name" value="TITIN"/>
    <property type="match status" value="1"/>
</dbReference>
<dbReference type="InterPro" id="IPR036179">
    <property type="entry name" value="Ig-like_dom_sf"/>
</dbReference>
<dbReference type="WBParaSite" id="GPUH_0002711001-mRNA-1">
    <property type="protein sequence ID" value="GPUH_0002711001-mRNA-1"/>
    <property type="gene ID" value="GPUH_0002711001"/>
</dbReference>
<evidence type="ECO:0000259" key="7">
    <source>
        <dbReference type="PROSITE" id="PS50835"/>
    </source>
</evidence>
<dbReference type="GO" id="GO:0030017">
    <property type="term" value="C:sarcomere"/>
    <property type="evidence" value="ECO:0007669"/>
    <property type="project" value="UniProtKB-SubCell"/>
</dbReference>
<dbReference type="SMART" id="SM00409">
    <property type="entry name" value="IG"/>
    <property type="match status" value="1"/>
</dbReference>
<dbReference type="InterPro" id="IPR003599">
    <property type="entry name" value="Ig_sub"/>
</dbReference>
<comment type="similarity">
    <text evidence="2">Belongs to the protein kinase superfamily. CAMK Ser/Thr protein kinase family.</text>
</comment>
<dbReference type="OrthoDB" id="10012075at2759"/>
<proteinExistence type="inferred from homology"/>
<dbReference type="Pfam" id="PF07679">
    <property type="entry name" value="I-set"/>
    <property type="match status" value="1"/>
</dbReference>
<keyword evidence="9" id="KW-1185">Reference proteome</keyword>
<evidence type="ECO:0000256" key="1">
    <source>
        <dbReference type="ARBA" id="ARBA00004204"/>
    </source>
</evidence>
<dbReference type="InterPro" id="IPR013098">
    <property type="entry name" value="Ig_I-set"/>
</dbReference>
<feature type="domain" description="Ig-like" evidence="7">
    <location>
        <begin position="8"/>
        <end position="98"/>
    </location>
</feature>
<evidence type="ECO:0000256" key="2">
    <source>
        <dbReference type="ARBA" id="ARBA00006692"/>
    </source>
</evidence>
<name>A0A183F1I9_9BILA</name>
<reference evidence="10" key="1">
    <citation type="submission" date="2016-06" db="UniProtKB">
        <authorList>
            <consortium name="WormBaseParasite"/>
        </authorList>
    </citation>
    <scope>IDENTIFICATION</scope>
</reference>
<dbReference type="Proteomes" id="UP000271098">
    <property type="component" value="Unassembled WGS sequence"/>
</dbReference>
<dbReference type="InterPro" id="IPR013783">
    <property type="entry name" value="Ig-like_fold"/>
</dbReference>
<dbReference type="InterPro" id="IPR007110">
    <property type="entry name" value="Ig-like_dom"/>
</dbReference>
<accession>A0A183F1I9</accession>
<dbReference type="PANTHER" id="PTHR13817:SF143">
    <property type="entry name" value="KETTIN HOMOLOG"/>
    <property type="match status" value="1"/>
</dbReference>
<keyword evidence="4" id="KW-0677">Repeat</keyword>
<dbReference type="InterPro" id="IPR050964">
    <property type="entry name" value="Striated_Muscle_Regulatory"/>
</dbReference>
<evidence type="ECO:0000256" key="6">
    <source>
        <dbReference type="ARBA" id="ARBA00023319"/>
    </source>
</evidence>
<gene>
    <name evidence="8" type="ORF">GPUH_LOCUS27080</name>
</gene>
<evidence type="ECO:0000256" key="4">
    <source>
        <dbReference type="ARBA" id="ARBA00022737"/>
    </source>
</evidence>
<dbReference type="FunFam" id="2.60.40.10:FF:000345">
    <property type="entry name" value="Muscle M-line assembly protein unc-89"/>
    <property type="match status" value="1"/>
</dbReference>
<keyword evidence="3" id="KW-0963">Cytoplasm</keyword>
<evidence type="ECO:0000256" key="3">
    <source>
        <dbReference type="ARBA" id="ARBA00022490"/>
    </source>
</evidence>